<organism evidence="1 3">
    <name type="scientific">Vreelandella boliviensis LC1</name>
    <dbReference type="NCBI Taxonomy" id="1072583"/>
    <lineage>
        <taxon>Bacteria</taxon>
        <taxon>Pseudomonadati</taxon>
        <taxon>Pseudomonadota</taxon>
        <taxon>Gammaproteobacteria</taxon>
        <taxon>Oceanospirillales</taxon>
        <taxon>Halomonadaceae</taxon>
        <taxon>Vreelandella</taxon>
    </lineage>
</organism>
<dbReference type="EMBL" id="NPEY01000008">
    <property type="protein sequence ID" value="OZT73755.1"/>
    <property type="molecule type" value="Genomic_DNA"/>
</dbReference>
<evidence type="ECO:0000313" key="3">
    <source>
        <dbReference type="Proteomes" id="UP000005756"/>
    </source>
</evidence>
<proteinExistence type="predicted"/>
<evidence type="ECO:0000313" key="4">
    <source>
        <dbReference type="Proteomes" id="UP000216538"/>
    </source>
</evidence>
<dbReference type="Proteomes" id="UP000216538">
    <property type="component" value="Unassembled WGS sequence"/>
</dbReference>
<reference evidence="1 3" key="1">
    <citation type="submission" date="2011-10" db="EMBL/GenBank/DDBJ databases">
        <authorList>
            <person name="Quillaguamn J."/>
            <person name="Guzmn D."/>
            <person name="Balderrama-Subieta A."/>
            <person name="Cardona-Ortuo C."/>
            <person name="Guevara-Martnez M."/>
            <person name="Callisaya-Quispe N."/>
        </authorList>
    </citation>
    <scope>NUCLEOTIDE SEQUENCE [LARGE SCALE GENOMIC DNA]</scope>
    <source>
        <strain evidence="1 3">LC1</strain>
    </source>
</reference>
<reference evidence="2 4" key="2">
    <citation type="submission" date="2017-07" db="EMBL/GenBank/DDBJ databases">
        <title>Shotgun whole genome sequences of three halophilic bacterial isolates.</title>
        <authorList>
            <person name="Pozzo T."/>
            <person name="Higdon S.M."/>
            <person name="Quillaguaman J."/>
        </authorList>
    </citation>
    <scope>NUCLEOTIDE SEQUENCE [LARGE SCALE GENOMIC DNA]</scope>
    <source>
        <strain evidence="2 4">LC1</strain>
    </source>
</reference>
<gene>
    <name evidence="2" type="ORF">CE457_12255</name>
    <name evidence="1" type="ORF">KUC_0088</name>
</gene>
<accession>A0A265DWU5</accession>
<evidence type="ECO:0000313" key="2">
    <source>
        <dbReference type="EMBL" id="OZT73755.1"/>
    </source>
</evidence>
<sequence>MLQAHDAVSDALSSYVSSTQYDWLRDDWLKDKNAKFNDAEHTFAGAALASTDWRNTISI</sequence>
<dbReference type="AlphaFoldDB" id="A0A265DWU5"/>
<evidence type="ECO:0000313" key="1">
    <source>
        <dbReference type="EMBL" id="EHJ93143.1"/>
    </source>
</evidence>
<protein>
    <submittedName>
        <fullName evidence="1">Uncharacterized protein</fullName>
    </submittedName>
</protein>
<name>A0A265DWU5_9GAMM</name>
<keyword evidence="4" id="KW-1185">Reference proteome</keyword>
<dbReference type="EMBL" id="JH393257">
    <property type="protein sequence ID" value="EHJ93143.1"/>
    <property type="molecule type" value="Genomic_DNA"/>
</dbReference>
<dbReference type="STRING" id="1072583.KUC_0088"/>
<dbReference type="Proteomes" id="UP000005756">
    <property type="component" value="Unassembled WGS sequence"/>
</dbReference>